<reference evidence="2 3" key="1">
    <citation type="submission" date="2024-10" db="EMBL/GenBank/DDBJ databases">
        <title>The Natural Products Discovery Center: Release of the First 8490 Sequenced Strains for Exploring Actinobacteria Biosynthetic Diversity.</title>
        <authorList>
            <person name="Kalkreuter E."/>
            <person name="Kautsar S.A."/>
            <person name="Yang D."/>
            <person name="Bader C.D."/>
            <person name="Teijaro C.N."/>
            <person name="Fluegel L."/>
            <person name="Davis C.M."/>
            <person name="Simpson J.R."/>
            <person name="Lauterbach L."/>
            <person name="Steele A.D."/>
            <person name="Gui C."/>
            <person name="Meng S."/>
            <person name="Li G."/>
            <person name="Viehrig K."/>
            <person name="Ye F."/>
            <person name="Su P."/>
            <person name="Kiefer A.F."/>
            <person name="Nichols A."/>
            <person name="Cepeda A.J."/>
            <person name="Yan W."/>
            <person name="Fan B."/>
            <person name="Jiang Y."/>
            <person name="Adhikari A."/>
            <person name="Zheng C.-J."/>
            <person name="Schuster L."/>
            <person name="Cowan T.M."/>
            <person name="Smanski M.J."/>
            <person name="Chevrette M.G."/>
            <person name="De Carvalho L.P.S."/>
            <person name="Shen B."/>
        </authorList>
    </citation>
    <scope>NUCLEOTIDE SEQUENCE [LARGE SCALE GENOMIC DNA]</scope>
    <source>
        <strain evidence="2 3">NPDC019275</strain>
    </source>
</reference>
<dbReference type="Proteomes" id="UP001611415">
    <property type="component" value="Unassembled WGS sequence"/>
</dbReference>
<gene>
    <name evidence="2" type="ORF">ACH49W_30050</name>
</gene>
<evidence type="ECO:0000313" key="2">
    <source>
        <dbReference type="EMBL" id="MFI2477639.1"/>
    </source>
</evidence>
<dbReference type="EMBL" id="JBIRYO010000027">
    <property type="protein sequence ID" value="MFI2477639.1"/>
    <property type="molecule type" value="Genomic_DNA"/>
</dbReference>
<name>A0ABW7X9G3_9NOCA</name>
<feature type="transmembrane region" description="Helical" evidence="1">
    <location>
        <begin position="27"/>
        <end position="47"/>
    </location>
</feature>
<keyword evidence="1" id="KW-0812">Transmembrane</keyword>
<keyword evidence="3" id="KW-1185">Reference proteome</keyword>
<evidence type="ECO:0000256" key="1">
    <source>
        <dbReference type="SAM" id="Phobius"/>
    </source>
</evidence>
<protein>
    <submittedName>
        <fullName evidence="2">Uncharacterized protein</fullName>
    </submittedName>
</protein>
<organism evidence="2 3">
    <name type="scientific">Nocardia xishanensis</name>
    <dbReference type="NCBI Taxonomy" id="238964"/>
    <lineage>
        <taxon>Bacteria</taxon>
        <taxon>Bacillati</taxon>
        <taxon>Actinomycetota</taxon>
        <taxon>Actinomycetes</taxon>
        <taxon>Mycobacteriales</taxon>
        <taxon>Nocardiaceae</taxon>
        <taxon>Nocardia</taxon>
    </lineage>
</organism>
<proteinExistence type="predicted"/>
<keyword evidence="1" id="KW-1133">Transmembrane helix</keyword>
<accession>A0ABW7X9G3</accession>
<keyword evidence="1" id="KW-0472">Membrane</keyword>
<comment type="caution">
    <text evidence="2">The sequence shown here is derived from an EMBL/GenBank/DDBJ whole genome shotgun (WGS) entry which is preliminary data.</text>
</comment>
<sequence>MALLLIGIGVGLHLLLGAMIWLAVAGAGLAVAVGGIAAHVLFAGFGIRWARRRAGESSLSRFPASHRH</sequence>
<dbReference type="RefSeq" id="WP_397095007.1">
    <property type="nucleotide sequence ID" value="NZ_JBIRYO010000027.1"/>
</dbReference>
<evidence type="ECO:0000313" key="3">
    <source>
        <dbReference type="Proteomes" id="UP001611415"/>
    </source>
</evidence>